<sequence length="227" mass="26164">MQVLKGGLGDANREYPVLAYWNDDCLHIISVDTYDFMVKVCSWSIKIYKIKTRFNSGGGTVSGLCGSPDGIKTNDLMLRDGVTVVADPGGWYNRVNATFGDNWKDTDYECEDTSVRRRQEIENDLCTKSDAQMEEYLNICKEAVGHHPSLIENKIENFIAGCTFDRCIITQAGGDAREVKKWLKHWPEMVQHELYEEQHKEVYTEEELEDLIAIFEYYDYLDEQDQT</sequence>
<evidence type="ECO:0000313" key="2">
    <source>
        <dbReference type="Proteomes" id="UP001497623"/>
    </source>
</evidence>
<comment type="caution">
    <text evidence="1">The sequence shown here is derived from an EMBL/GenBank/DDBJ whole genome shotgun (WGS) entry which is preliminary data.</text>
</comment>
<keyword evidence="2" id="KW-1185">Reference proteome</keyword>
<feature type="non-terminal residue" evidence="1">
    <location>
        <position position="227"/>
    </location>
</feature>
<dbReference type="EMBL" id="CAXKWB010014467">
    <property type="protein sequence ID" value="CAL4110750.1"/>
    <property type="molecule type" value="Genomic_DNA"/>
</dbReference>
<dbReference type="AlphaFoldDB" id="A0AAV2R3L2"/>
<gene>
    <name evidence="1" type="ORF">MNOR_LOCUS19469</name>
</gene>
<accession>A0AAV2R3L2</accession>
<protein>
    <submittedName>
        <fullName evidence="1">Uncharacterized protein</fullName>
    </submittedName>
</protein>
<name>A0AAV2R3L2_MEGNR</name>
<proteinExistence type="predicted"/>
<dbReference type="Proteomes" id="UP001497623">
    <property type="component" value="Unassembled WGS sequence"/>
</dbReference>
<reference evidence="1 2" key="1">
    <citation type="submission" date="2024-05" db="EMBL/GenBank/DDBJ databases">
        <authorList>
            <person name="Wallberg A."/>
        </authorList>
    </citation>
    <scope>NUCLEOTIDE SEQUENCE [LARGE SCALE GENOMIC DNA]</scope>
</reference>
<organism evidence="1 2">
    <name type="scientific">Meganyctiphanes norvegica</name>
    <name type="common">Northern krill</name>
    <name type="synonym">Thysanopoda norvegica</name>
    <dbReference type="NCBI Taxonomy" id="48144"/>
    <lineage>
        <taxon>Eukaryota</taxon>
        <taxon>Metazoa</taxon>
        <taxon>Ecdysozoa</taxon>
        <taxon>Arthropoda</taxon>
        <taxon>Crustacea</taxon>
        <taxon>Multicrustacea</taxon>
        <taxon>Malacostraca</taxon>
        <taxon>Eumalacostraca</taxon>
        <taxon>Eucarida</taxon>
        <taxon>Euphausiacea</taxon>
        <taxon>Euphausiidae</taxon>
        <taxon>Meganyctiphanes</taxon>
    </lineage>
</organism>
<evidence type="ECO:0000313" key="1">
    <source>
        <dbReference type="EMBL" id="CAL4110750.1"/>
    </source>
</evidence>